<feature type="compositionally biased region" description="Basic and acidic residues" evidence="7">
    <location>
        <begin position="39"/>
        <end position="50"/>
    </location>
</feature>
<dbReference type="PANTHER" id="PTHR22597">
    <property type="entry name" value="POLYCOMB GROUP PROTEIN"/>
    <property type="match status" value="1"/>
</dbReference>
<dbReference type="Gene3D" id="3.30.40.10">
    <property type="entry name" value="Zinc/RING finger domain, C3HC4 (zinc finger)"/>
    <property type="match status" value="1"/>
</dbReference>
<evidence type="ECO:0000256" key="7">
    <source>
        <dbReference type="SAM" id="MobiDB-lite"/>
    </source>
</evidence>
<evidence type="ECO:0000259" key="8">
    <source>
        <dbReference type="Pfam" id="PF09733"/>
    </source>
</evidence>
<dbReference type="InterPro" id="IPR011011">
    <property type="entry name" value="Znf_FYVE_PHD"/>
</dbReference>
<keyword evidence="6" id="KW-0804">Transcription</keyword>
<evidence type="ECO:0000313" key="10">
    <source>
        <dbReference type="Proteomes" id="UP001430848"/>
    </source>
</evidence>
<feature type="region of interest" description="Disordered" evidence="7">
    <location>
        <begin position="477"/>
        <end position="505"/>
    </location>
</feature>
<evidence type="ECO:0000256" key="4">
    <source>
        <dbReference type="ARBA" id="ARBA00022833"/>
    </source>
</evidence>
<evidence type="ECO:0000256" key="3">
    <source>
        <dbReference type="ARBA" id="ARBA00022771"/>
    </source>
</evidence>
<proteinExistence type="inferred from homology"/>
<dbReference type="CDD" id="cd15489">
    <property type="entry name" value="PHD_SF"/>
    <property type="match status" value="1"/>
</dbReference>
<evidence type="ECO:0000256" key="1">
    <source>
        <dbReference type="ARBA" id="ARBA00007416"/>
    </source>
</evidence>
<keyword evidence="4" id="KW-0862">Zinc</keyword>
<organism evidence="9 10">
    <name type="scientific">Diaporthe eres</name>
    <name type="common">Phomopsis oblonga</name>
    <dbReference type="NCBI Taxonomy" id="83184"/>
    <lineage>
        <taxon>Eukaryota</taxon>
        <taxon>Fungi</taxon>
        <taxon>Dikarya</taxon>
        <taxon>Ascomycota</taxon>
        <taxon>Pezizomycotina</taxon>
        <taxon>Sordariomycetes</taxon>
        <taxon>Sordariomycetidae</taxon>
        <taxon>Diaporthales</taxon>
        <taxon>Diaporthaceae</taxon>
        <taxon>Diaporthe</taxon>
        <taxon>Diaporthe eres species complex</taxon>
    </lineage>
</organism>
<keyword evidence="2" id="KW-0479">Metal-binding</keyword>
<evidence type="ECO:0000256" key="6">
    <source>
        <dbReference type="ARBA" id="ARBA00023163"/>
    </source>
</evidence>
<keyword evidence="5" id="KW-0805">Transcription regulation</keyword>
<dbReference type="Proteomes" id="UP001430848">
    <property type="component" value="Unassembled WGS sequence"/>
</dbReference>
<keyword evidence="3" id="KW-0863">Zinc-finger</keyword>
<protein>
    <recommendedName>
        <fullName evidence="8">Polycomb protein VEFS-Box domain-containing protein</fullName>
    </recommendedName>
</protein>
<evidence type="ECO:0000256" key="5">
    <source>
        <dbReference type="ARBA" id="ARBA00023015"/>
    </source>
</evidence>
<name>A0ABR1P090_DIAER</name>
<keyword evidence="10" id="KW-1185">Reference proteome</keyword>
<feature type="domain" description="Polycomb protein VEFS-Box" evidence="8">
    <location>
        <begin position="382"/>
        <end position="463"/>
    </location>
</feature>
<feature type="region of interest" description="Disordered" evidence="7">
    <location>
        <begin position="39"/>
        <end position="73"/>
    </location>
</feature>
<accession>A0ABR1P090</accession>
<dbReference type="PANTHER" id="PTHR22597:SF0">
    <property type="entry name" value="POLYCOMB PROTEIN SUZ12"/>
    <property type="match status" value="1"/>
</dbReference>
<dbReference type="CDD" id="cd21552">
    <property type="entry name" value="VEFS-box_ctSUZ12-like"/>
    <property type="match status" value="1"/>
</dbReference>
<comment type="similarity">
    <text evidence="1">Belongs to the VEFS (VRN2-EMF2-FIS2-SU(Z)12) family.</text>
</comment>
<feature type="region of interest" description="Disordered" evidence="7">
    <location>
        <begin position="326"/>
        <end position="352"/>
    </location>
</feature>
<dbReference type="InterPro" id="IPR019786">
    <property type="entry name" value="Zinc_finger_PHD-type_CS"/>
</dbReference>
<evidence type="ECO:0000256" key="2">
    <source>
        <dbReference type="ARBA" id="ARBA00022723"/>
    </source>
</evidence>
<dbReference type="SUPFAM" id="SSF57903">
    <property type="entry name" value="FYVE/PHD zinc finger"/>
    <property type="match status" value="1"/>
</dbReference>
<gene>
    <name evidence="9" type="ORF">SLS63_009237</name>
</gene>
<reference evidence="9 10" key="1">
    <citation type="submission" date="2024-02" db="EMBL/GenBank/DDBJ databases">
        <title>De novo assembly and annotation of 12 fungi associated with fruit tree decline syndrome in Ontario, Canada.</title>
        <authorList>
            <person name="Sulman M."/>
            <person name="Ellouze W."/>
            <person name="Ilyukhin E."/>
        </authorList>
    </citation>
    <scope>NUCLEOTIDE SEQUENCE [LARGE SCALE GENOMIC DNA]</scope>
    <source>
        <strain evidence="9 10">M169</strain>
    </source>
</reference>
<dbReference type="EMBL" id="JAKNSF020000066">
    <property type="protein sequence ID" value="KAK7722095.1"/>
    <property type="molecule type" value="Genomic_DNA"/>
</dbReference>
<evidence type="ECO:0000313" key="9">
    <source>
        <dbReference type="EMBL" id="KAK7722095.1"/>
    </source>
</evidence>
<sequence length="567" mass="63672">MTKSVPRTRSLPFLHRNWIIAINYLQSATVGFKSDDNHSKLTNGHDDHYARPAKRRRFAESSPDSGIGQDIDSLLLPSEPGEIQRAIRIEVLKIAHKDLPHPRLNPALNGAIHPATKDAASIRARCKITITTARHTPGEVRTLYCDSQICTIKTFQNPAGLSQMARVYLPQPFHIPEEKIYVERDDDAVFDLADQYSMFLELESAGDRNWPPLNLANTSSDEDVFLAHSTTSRHWTLAAEIPKIIDGGRRSGFLRLDKGAGQGARTDFVLDVDVRATTALPERPLWNNRERISPYSAALADQQDEPPPVTNGHVNGGQVDGNLLNGNLTNGHPSLVEDDMEEEAEGRRKEKKVLVPETKQPLFDSLSKAKLIPGTEVRQSGADDTWLIQKHRDIVQDFIDVDAAEKDYIKQWDAFIHKRHISSDAFISRAVLEFVNEKMQWLLSSRSRIQEFGKHLTVLIARGLDDETVRQVQSRIQEARSQKPPETEQVSSQQPPKEGQHRSSRGCAVCGRNVRGPQLLICSNEDCKKPLYHEDCVKDKAQIPVEHQDWRCNECASSQAGYGNLVV</sequence>
<dbReference type="InterPro" id="IPR019135">
    <property type="entry name" value="Polycomb_protein_VEFS-Box"/>
</dbReference>
<feature type="compositionally biased region" description="Basic and acidic residues" evidence="7">
    <location>
        <begin position="477"/>
        <end position="486"/>
    </location>
</feature>
<dbReference type="InterPro" id="IPR013083">
    <property type="entry name" value="Znf_RING/FYVE/PHD"/>
</dbReference>
<comment type="caution">
    <text evidence="9">The sequence shown here is derived from an EMBL/GenBank/DDBJ whole genome shotgun (WGS) entry which is preliminary data.</text>
</comment>
<dbReference type="Pfam" id="PF09733">
    <property type="entry name" value="VEFS-Box"/>
    <property type="match status" value="1"/>
</dbReference>
<dbReference type="PROSITE" id="PS01359">
    <property type="entry name" value="ZF_PHD_1"/>
    <property type="match status" value="1"/>
</dbReference>